<reference evidence="7" key="1">
    <citation type="submission" date="2016-06" db="EMBL/GenBank/DDBJ databases">
        <authorList>
            <person name="Cuomo C."/>
            <person name="Litvintseva A."/>
            <person name="Heitman J."/>
            <person name="Chen Y."/>
            <person name="Sun S."/>
            <person name="Springer D."/>
            <person name="Dromer F."/>
            <person name="Young S."/>
            <person name="Zeng Q."/>
            <person name="Chapman S."/>
            <person name="Gujja S."/>
            <person name="Saif S."/>
            <person name="Birren B."/>
        </authorList>
    </citation>
    <scope>NUCLEOTIDE SEQUENCE</scope>
    <source>
        <strain evidence="7">CBS 7841</strain>
    </source>
</reference>
<keyword evidence="8" id="KW-1185">Reference proteome</keyword>
<keyword evidence="4" id="KW-0808">Transferase</keyword>
<sequence length="461" mass="50964">MTTVETITRTLVFRKQKVNGNIGYGYSPIEYLNDRAKIIEIDGIRALMEVEGPNVVSFILTPSSAGRPSPETFPFSSITLNLKSPLGLVGSANTVPELVTIEGPDLDTALQYGLPAGLPKLCNWLADLQSHVHKKDKNEFAISLGSGSQDLMYKAFFAVLNPGDPILVDTPVYAGILPALRSLKAEMIEVEVDEHGSSAQNLEKALREWPADKKRPKVFYCSPVGSNPTGCSVPRQRKLQVLQVCKKYGIMIFEDDPYYYLATEHIPSYFALEKEVFSESGHVVRFDSFSKLLSAGLRLGWATGPKEILRAIDVKTAEANLHTSTVSQGIALRLMQHWGIDGFLNHCHAVANLYAQRRERFEAVAHKYLDGLAKWVSPVAGMFLWIDLSPSGIQDSYELIRHEALAKGVLGVPGKSFYPTGRKSHHVRLSFSVIDLGEETELGFSRLVEAIKENKEFTGLA</sequence>
<evidence type="ECO:0000256" key="3">
    <source>
        <dbReference type="ARBA" id="ARBA00022576"/>
    </source>
</evidence>
<evidence type="ECO:0000313" key="7">
    <source>
        <dbReference type="EMBL" id="WVN87810.1"/>
    </source>
</evidence>
<proteinExistence type="inferred from homology"/>
<dbReference type="InterPro" id="IPR015421">
    <property type="entry name" value="PyrdxlP-dep_Trfase_major"/>
</dbReference>
<dbReference type="AlphaFoldDB" id="A0AAJ8M0V2"/>
<name>A0AAJ8M0V2_9TREE</name>
<dbReference type="KEGG" id="cdep:91087216"/>
<evidence type="ECO:0000256" key="4">
    <source>
        <dbReference type="ARBA" id="ARBA00022679"/>
    </source>
</evidence>
<protein>
    <recommendedName>
        <fullName evidence="6">Aminotransferase class I/classII large domain-containing protein</fullName>
    </recommendedName>
</protein>
<evidence type="ECO:0000256" key="5">
    <source>
        <dbReference type="ARBA" id="ARBA00022898"/>
    </source>
</evidence>
<organism evidence="7 8">
    <name type="scientific">Cryptococcus depauperatus CBS 7841</name>
    <dbReference type="NCBI Taxonomy" id="1295531"/>
    <lineage>
        <taxon>Eukaryota</taxon>
        <taxon>Fungi</taxon>
        <taxon>Dikarya</taxon>
        <taxon>Basidiomycota</taxon>
        <taxon>Agaricomycotina</taxon>
        <taxon>Tremellomycetes</taxon>
        <taxon>Tremellales</taxon>
        <taxon>Cryptococcaceae</taxon>
        <taxon>Cryptococcus</taxon>
    </lineage>
</organism>
<dbReference type="EMBL" id="CP143786">
    <property type="protein sequence ID" value="WVN87810.1"/>
    <property type="molecule type" value="Genomic_DNA"/>
</dbReference>
<comment type="similarity">
    <text evidence="2">Belongs to the class-I pyridoxal-phosphate-dependent aminotransferase family.</text>
</comment>
<evidence type="ECO:0000259" key="6">
    <source>
        <dbReference type="Pfam" id="PF00155"/>
    </source>
</evidence>
<dbReference type="PANTHER" id="PTHR42790">
    <property type="entry name" value="AMINOTRANSFERASE"/>
    <property type="match status" value="1"/>
</dbReference>
<dbReference type="PANTHER" id="PTHR42790:SF19">
    <property type="entry name" value="KYNURENINE_ALPHA-AMINOADIPATE AMINOTRANSFERASE, MITOCHONDRIAL"/>
    <property type="match status" value="1"/>
</dbReference>
<feature type="domain" description="Aminotransferase class I/classII large" evidence="6">
    <location>
        <begin position="107"/>
        <end position="431"/>
    </location>
</feature>
<dbReference type="Pfam" id="PF00155">
    <property type="entry name" value="Aminotran_1_2"/>
    <property type="match status" value="1"/>
</dbReference>
<keyword evidence="5" id="KW-0663">Pyridoxal phosphate</keyword>
<dbReference type="InterPro" id="IPR050859">
    <property type="entry name" value="Class-I_PLP-dep_aminotransf"/>
</dbReference>
<evidence type="ECO:0000256" key="2">
    <source>
        <dbReference type="ARBA" id="ARBA00007441"/>
    </source>
</evidence>
<evidence type="ECO:0000256" key="1">
    <source>
        <dbReference type="ARBA" id="ARBA00001933"/>
    </source>
</evidence>
<dbReference type="Proteomes" id="UP000094043">
    <property type="component" value="Chromosome 3"/>
</dbReference>
<dbReference type="SUPFAM" id="SSF53383">
    <property type="entry name" value="PLP-dependent transferases"/>
    <property type="match status" value="1"/>
</dbReference>
<dbReference type="InterPro" id="IPR015422">
    <property type="entry name" value="PyrdxlP-dep_Trfase_small"/>
</dbReference>
<dbReference type="GO" id="GO:1901605">
    <property type="term" value="P:alpha-amino acid metabolic process"/>
    <property type="evidence" value="ECO:0007669"/>
    <property type="project" value="TreeGrafter"/>
</dbReference>
<evidence type="ECO:0000313" key="8">
    <source>
        <dbReference type="Proteomes" id="UP000094043"/>
    </source>
</evidence>
<dbReference type="Gene3D" id="3.40.640.10">
    <property type="entry name" value="Type I PLP-dependent aspartate aminotransferase-like (Major domain)"/>
    <property type="match status" value="1"/>
</dbReference>
<gene>
    <name evidence="7" type="ORF">L203_103005</name>
</gene>
<dbReference type="CDD" id="cd00609">
    <property type="entry name" value="AAT_like"/>
    <property type="match status" value="1"/>
</dbReference>
<dbReference type="RefSeq" id="XP_066068510.1">
    <property type="nucleotide sequence ID" value="XM_066212413.1"/>
</dbReference>
<keyword evidence="3" id="KW-0032">Aminotransferase</keyword>
<reference evidence="7" key="2">
    <citation type="journal article" date="2022" name="Elife">
        <title>Obligate sexual reproduction of a homothallic fungus closely related to the Cryptococcus pathogenic species complex.</title>
        <authorList>
            <person name="Passer A.R."/>
            <person name="Clancey S.A."/>
            <person name="Shea T."/>
            <person name="David-Palma M."/>
            <person name="Averette A.F."/>
            <person name="Boekhout T."/>
            <person name="Porcel B.M."/>
            <person name="Nowrousian M."/>
            <person name="Cuomo C.A."/>
            <person name="Sun S."/>
            <person name="Heitman J."/>
            <person name="Coelho M.A."/>
        </authorList>
    </citation>
    <scope>NUCLEOTIDE SEQUENCE</scope>
    <source>
        <strain evidence="7">CBS 7841</strain>
    </source>
</reference>
<reference evidence="7" key="3">
    <citation type="submission" date="2024-01" db="EMBL/GenBank/DDBJ databases">
        <authorList>
            <person name="Coelho M.A."/>
            <person name="David-Palma M."/>
            <person name="Shea T."/>
            <person name="Sun S."/>
            <person name="Cuomo C.A."/>
            <person name="Heitman J."/>
        </authorList>
    </citation>
    <scope>NUCLEOTIDE SEQUENCE</scope>
    <source>
        <strain evidence="7">CBS 7841</strain>
    </source>
</reference>
<dbReference type="Gene3D" id="3.90.1150.10">
    <property type="entry name" value="Aspartate Aminotransferase, domain 1"/>
    <property type="match status" value="1"/>
</dbReference>
<dbReference type="InterPro" id="IPR004839">
    <property type="entry name" value="Aminotransferase_I/II_large"/>
</dbReference>
<dbReference type="InterPro" id="IPR015424">
    <property type="entry name" value="PyrdxlP-dep_Trfase"/>
</dbReference>
<dbReference type="GO" id="GO:0030170">
    <property type="term" value="F:pyridoxal phosphate binding"/>
    <property type="evidence" value="ECO:0007669"/>
    <property type="project" value="InterPro"/>
</dbReference>
<dbReference type="GeneID" id="91087216"/>
<comment type="cofactor">
    <cofactor evidence="1">
        <name>pyridoxal 5'-phosphate</name>
        <dbReference type="ChEBI" id="CHEBI:597326"/>
    </cofactor>
</comment>
<accession>A0AAJ8M0V2</accession>
<dbReference type="GO" id="GO:0008483">
    <property type="term" value="F:transaminase activity"/>
    <property type="evidence" value="ECO:0007669"/>
    <property type="project" value="UniProtKB-KW"/>
</dbReference>